<evidence type="ECO:0000313" key="12">
    <source>
        <dbReference type="EMBL" id="CAL5130863.1"/>
    </source>
</evidence>
<keyword evidence="5" id="KW-0378">Hydrolase</keyword>
<proteinExistence type="inferred from homology"/>
<dbReference type="PROSITE" id="PS50055">
    <property type="entry name" value="TYR_PHOSPHATASE_PTP"/>
    <property type="match status" value="1"/>
</dbReference>
<dbReference type="InterPro" id="IPR003595">
    <property type="entry name" value="Tyr_Pase_cat"/>
</dbReference>
<dbReference type="GO" id="GO:0046426">
    <property type="term" value="P:negative regulation of receptor signaling pathway via JAK-STAT"/>
    <property type="evidence" value="ECO:0007669"/>
    <property type="project" value="TreeGrafter"/>
</dbReference>
<evidence type="ECO:0000256" key="6">
    <source>
        <dbReference type="ARBA" id="ARBA00022912"/>
    </source>
</evidence>
<feature type="transmembrane region" description="Helical" evidence="9">
    <location>
        <begin position="629"/>
        <end position="651"/>
    </location>
</feature>
<dbReference type="Pfam" id="PF00102">
    <property type="entry name" value="Y_phosphatase"/>
    <property type="match status" value="1"/>
</dbReference>
<dbReference type="GO" id="GO:0004726">
    <property type="term" value="F:non-membrane spanning protein tyrosine phosphatase activity"/>
    <property type="evidence" value="ECO:0007669"/>
    <property type="project" value="TreeGrafter"/>
</dbReference>
<dbReference type="InterPro" id="IPR051985">
    <property type="entry name" value="NR_tyrosine_phosphatase"/>
</dbReference>
<dbReference type="SUPFAM" id="SSF52799">
    <property type="entry name" value="(Phosphotyrosine protein) phosphatases II"/>
    <property type="match status" value="1"/>
</dbReference>
<evidence type="ECO:0000256" key="7">
    <source>
        <dbReference type="ARBA" id="ARBA00023136"/>
    </source>
</evidence>
<dbReference type="EMBL" id="CAXLJL010000077">
    <property type="protein sequence ID" value="CAL5130863.1"/>
    <property type="molecule type" value="Genomic_DNA"/>
</dbReference>
<comment type="subcellular location">
    <subcellularLocation>
        <location evidence="1">Endomembrane system</location>
    </subcellularLocation>
</comment>
<dbReference type="PROSITE" id="PS00383">
    <property type="entry name" value="TYR_PHOSPHATASE_1"/>
    <property type="match status" value="1"/>
</dbReference>
<dbReference type="SMART" id="SM00404">
    <property type="entry name" value="PTPc_motif"/>
    <property type="match status" value="1"/>
</dbReference>
<comment type="similarity">
    <text evidence="2">Belongs to the protein-tyrosine phosphatase family. Non-receptor class 1 subfamily.</text>
</comment>
<keyword evidence="4" id="KW-0597">Phosphoprotein</keyword>
<feature type="domain" description="Tyrosine specific protein phosphatases" evidence="11">
    <location>
        <begin position="213"/>
        <end position="289"/>
    </location>
</feature>
<protein>
    <recommendedName>
        <fullName evidence="3">protein-tyrosine-phosphatase</fullName>
        <ecNumber evidence="3">3.1.3.48</ecNumber>
    </recommendedName>
</protein>
<keyword evidence="6" id="KW-0904">Protein phosphatase</keyword>
<dbReference type="PANTHER" id="PTHR46047:SF3">
    <property type="entry name" value="TYROSINE-PROTEIN PHOSPHATASE NON-RECEPTOR TYPE 61F"/>
    <property type="match status" value="1"/>
</dbReference>
<feature type="compositionally biased region" description="Polar residues" evidence="8">
    <location>
        <begin position="492"/>
        <end position="515"/>
    </location>
</feature>
<keyword evidence="9" id="KW-0812">Transmembrane</keyword>
<dbReference type="Proteomes" id="UP001497525">
    <property type="component" value="Unassembled WGS sequence"/>
</dbReference>
<dbReference type="AlphaFoldDB" id="A0AAV2T345"/>
<dbReference type="InterPro" id="IPR029021">
    <property type="entry name" value="Prot-tyrosine_phosphatase-like"/>
</dbReference>
<dbReference type="InterPro" id="IPR016130">
    <property type="entry name" value="Tyr_Pase_AS"/>
</dbReference>
<evidence type="ECO:0000259" key="11">
    <source>
        <dbReference type="PROSITE" id="PS50056"/>
    </source>
</evidence>
<feature type="compositionally biased region" description="Basic and acidic residues" evidence="8">
    <location>
        <begin position="315"/>
        <end position="324"/>
    </location>
</feature>
<evidence type="ECO:0000256" key="4">
    <source>
        <dbReference type="ARBA" id="ARBA00022553"/>
    </source>
</evidence>
<accession>A0AAV2T345</accession>
<dbReference type="InterPro" id="IPR000242">
    <property type="entry name" value="PTP_cat"/>
</dbReference>
<evidence type="ECO:0000313" key="13">
    <source>
        <dbReference type="Proteomes" id="UP001497525"/>
    </source>
</evidence>
<evidence type="ECO:0000256" key="3">
    <source>
        <dbReference type="ARBA" id="ARBA00013064"/>
    </source>
</evidence>
<evidence type="ECO:0000256" key="5">
    <source>
        <dbReference type="ARBA" id="ARBA00022801"/>
    </source>
</evidence>
<dbReference type="GO" id="GO:0019901">
    <property type="term" value="F:protein kinase binding"/>
    <property type="evidence" value="ECO:0007669"/>
    <property type="project" value="TreeGrafter"/>
</dbReference>
<gene>
    <name evidence="12" type="ORF">CDAUBV1_LOCUS3074</name>
</gene>
<keyword evidence="9" id="KW-1133">Transmembrane helix</keyword>
<dbReference type="InterPro" id="IPR000387">
    <property type="entry name" value="Tyr_Pase_dom"/>
</dbReference>
<sequence length="653" mass="73319">MPLIEAEVPEINGNSDIRKEFSHYDSANLWNVIFERLKNRSTLLNKEVSCNAARDAQNRWKNRYRDISPYDSTRVLLGAAYGGDYINASYVFISEAPSRKYILTQGPMQQTLGHFWLMVWERRSPVIIMLNRIFEKGTMRCHPYFPHQGGPSSLTFEEVNLRVRLDHEASLPIYDERVLEIIHLQTYERHRVVHMHYTNWPDFGVPSSPSGMLNFLWAVRASGTLNDPDHPPIIHCSAGVGRSGAFVLIDLALFLIQERGSLSNIDLKKLFLDLRGCRMGVIQTAEQLRFCYSAIIRGADELLATPVEERPYIKFKPLPEEENRSSGSNESDDGWDGLEGEYDSSGDEFDAEEVDLDVEEEEDFEDKPELLECVDGGEIRHRLLGLHVNDGYGICPKSSSPDTTNLWLSATRTNDAQMTSSVGVGPETFEHGCAWTDGNTTASPLINVRGSNPSSPKAKVSSSVMQVISEPYLRPAVRDRSNNAVPLHMTDETPSQSVANSTVSADIATQSSSDGESTHIDEVNSKPDGDNLTPPDISRAVETMRIDAVNPNAGTGSVINEYLATSVELRERREARRARQARIREHLDEVRRRMHTADLERKRWLPIQVLRYLRHFFTESGHVHNAKGAVLATVFIVATSVGACAFVYSYLSH</sequence>
<dbReference type="GO" id="GO:0005634">
    <property type="term" value="C:nucleus"/>
    <property type="evidence" value="ECO:0007669"/>
    <property type="project" value="TreeGrafter"/>
</dbReference>
<feature type="region of interest" description="Disordered" evidence="8">
    <location>
        <begin position="486"/>
        <end position="536"/>
    </location>
</feature>
<dbReference type="GO" id="GO:0012505">
    <property type="term" value="C:endomembrane system"/>
    <property type="evidence" value="ECO:0007669"/>
    <property type="project" value="UniProtKB-SubCell"/>
</dbReference>
<evidence type="ECO:0000256" key="8">
    <source>
        <dbReference type="SAM" id="MobiDB-lite"/>
    </source>
</evidence>
<feature type="compositionally biased region" description="Basic and acidic residues" evidence="8">
    <location>
        <begin position="516"/>
        <end position="529"/>
    </location>
</feature>
<dbReference type="PANTHER" id="PTHR46047">
    <property type="entry name" value="TYROSINE-PROTEIN PHOSPHATASE NON-RECEPTOR TYPE 61F"/>
    <property type="match status" value="1"/>
</dbReference>
<evidence type="ECO:0000259" key="10">
    <source>
        <dbReference type="PROSITE" id="PS50055"/>
    </source>
</evidence>
<evidence type="ECO:0000256" key="2">
    <source>
        <dbReference type="ARBA" id="ARBA00009701"/>
    </source>
</evidence>
<dbReference type="Gene3D" id="3.90.190.10">
    <property type="entry name" value="Protein tyrosine phosphatase superfamily"/>
    <property type="match status" value="1"/>
</dbReference>
<organism evidence="12 13">
    <name type="scientific">Calicophoron daubneyi</name>
    <name type="common">Rumen fluke</name>
    <name type="synonym">Paramphistomum daubneyi</name>
    <dbReference type="NCBI Taxonomy" id="300641"/>
    <lineage>
        <taxon>Eukaryota</taxon>
        <taxon>Metazoa</taxon>
        <taxon>Spiralia</taxon>
        <taxon>Lophotrochozoa</taxon>
        <taxon>Platyhelminthes</taxon>
        <taxon>Trematoda</taxon>
        <taxon>Digenea</taxon>
        <taxon>Plagiorchiida</taxon>
        <taxon>Pronocephalata</taxon>
        <taxon>Paramphistomoidea</taxon>
        <taxon>Paramphistomidae</taxon>
        <taxon>Calicophoron</taxon>
    </lineage>
</organism>
<feature type="region of interest" description="Disordered" evidence="8">
    <location>
        <begin position="315"/>
        <end position="348"/>
    </location>
</feature>
<dbReference type="PROSITE" id="PS50056">
    <property type="entry name" value="TYR_PHOSPHATASE_2"/>
    <property type="match status" value="1"/>
</dbReference>
<feature type="compositionally biased region" description="Acidic residues" evidence="8">
    <location>
        <begin position="330"/>
        <end position="348"/>
    </location>
</feature>
<keyword evidence="7 9" id="KW-0472">Membrane</keyword>
<evidence type="ECO:0000256" key="9">
    <source>
        <dbReference type="SAM" id="Phobius"/>
    </source>
</evidence>
<dbReference type="GO" id="GO:0070373">
    <property type="term" value="P:negative regulation of ERK1 and ERK2 cascade"/>
    <property type="evidence" value="ECO:0007669"/>
    <property type="project" value="TreeGrafter"/>
</dbReference>
<reference evidence="12" key="1">
    <citation type="submission" date="2024-06" db="EMBL/GenBank/DDBJ databases">
        <authorList>
            <person name="Liu X."/>
            <person name="Lenzi L."/>
            <person name="Haldenby T S."/>
            <person name="Uol C."/>
        </authorList>
    </citation>
    <scope>NUCLEOTIDE SEQUENCE</scope>
</reference>
<name>A0AAV2T345_CALDB</name>
<dbReference type="GO" id="GO:0005737">
    <property type="term" value="C:cytoplasm"/>
    <property type="evidence" value="ECO:0007669"/>
    <property type="project" value="TreeGrafter"/>
</dbReference>
<evidence type="ECO:0000256" key="1">
    <source>
        <dbReference type="ARBA" id="ARBA00004308"/>
    </source>
</evidence>
<comment type="caution">
    <text evidence="12">The sequence shown here is derived from an EMBL/GenBank/DDBJ whole genome shotgun (WGS) entry which is preliminary data.</text>
</comment>
<dbReference type="SMART" id="SM00194">
    <property type="entry name" value="PTPc"/>
    <property type="match status" value="1"/>
</dbReference>
<dbReference type="EC" id="3.1.3.48" evidence="3"/>
<feature type="domain" description="Tyrosine-protein phosphatase" evidence="10">
    <location>
        <begin position="34"/>
        <end position="298"/>
    </location>
</feature>
<dbReference type="PRINTS" id="PR00700">
    <property type="entry name" value="PRTYPHPHTASE"/>
</dbReference>